<dbReference type="RefSeq" id="XP_016615595.1">
    <property type="nucleotide sequence ID" value="XM_016768127.1"/>
</dbReference>
<dbReference type="Pfam" id="PF12658">
    <property type="entry name" value="Ten1"/>
    <property type="match status" value="1"/>
</dbReference>
<evidence type="ECO:0008006" key="4">
    <source>
        <dbReference type="Google" id="ProtNLM"/>
    </source>
</evidence>
<keyword evidence="3" id="KW-1185">Reference proteome</keyword>
<dbReference type="InterPro" id="IPR024222">
    <property type="entry name" value="Ten1_fungal"/>
</dbReference>
<dbReference type="GO" id="GO:0043047">
    <property type="term" value="F:single-stranded telomeric DNA binding"/>
    <property type="evidence" value="ECO:0007669"/>
    <property type="project" value="InterPro"/>
</dbReference>
<evidence type="ECO:0000256" key="1">
    <source>
        <dbReference type="SAM" id="Coils"/>
    </source>
</evidence>
<evidence type="ECO:0000313" key="2">
    <source>
        <dbReference type="EMBL" id="KIW88926.1"/>
    </source>
</evidence>
<dbReference type="OrthoDB" id="5275361at2759"/>
<feature type="coiled-coil region" evidence="1">
    <location>
        <begin position="126"/>
        <end position="153"/>
    </location>
</feature>
<dbReference type="HOGENOM" id="CLU_102601_1_0_1"/>
<protein>
    <recommendedName>
        <fullName evidence="4">CST complex subunit Stn1 N-terminal domain-containing protein</fullName>
    </recommendedName>
</protein>
<keyword evidence="1" id="KW-0175">Coiled coil</keyword>
<evidence type="ECO:0000313" key="3">
    <source>
        <dbReference type="Proteomes" id="UP000053789"/>
    </source>
</evidence>
<dbReference type="InterPro" id="IPR012340">
    <property type="entry name" value="NA-bd_OB-fold"/>
</dbReference>
<dbReference type="VEuPathDB" id="FungiDB:Z519_10410"/>
<dbReference type="GO" id="GO:0016233">
    <property type="term" value="P:telomere capping"/>
    <property type="evidence" value="ECO:0007669"/>
    <property type="project" value="InterPro"/>
</dbReference>
<reference evidence="2" key="1">
    <citation type="submission" date="2015-01" db="EMBL/GenBank/DDBJ databases">
        <title>The Genome Sequence of Cladophialophora bantiana CBS 173.52.</title>
        <authorList>
            <consortium name="The Broad Institute Genomics Platform"/>
            <person name="Cuomo C."/>
            <person name="de Hoog S."/>
            <person name="Gorbushina A."/>
            <person name="Stielow B."/>
            <person name="Teixiera M."/>
            <person name="Abouelleil A."/>
            <person name="Chapman S.B."/>
            <person name="Priest M."/>
            <person name="Young S.K."/>
            <person name="Wortman J."/>
            <person name="Nusbaum C."/>
            <person name="Birren B."/>
        </authorList>
    </citation>
    <scope>NUCLEOTIDE SEQUENCE [LARGE SCALE GENOMIC DNA]</scope>
    <source>
        <strain evidence="2">CBS 173.52</strain>
    </source>
</reference>
<organism evidence="2 3">
    <name type="scientific">Cladophialophora bantiana (strain ATCC 10958 / CBS 173.52 / CDC B-1940 / NIH 8579)</name>
    <name type="common">Xylohypha bantiana</name>
    <dbReference type="NCBI Taxonomy" id="1442370"/>
    <lineage>
        <taxon>Eukaryota</taxon>
        <taxon>Fungi</taxon>
        <taxon>Dikarya</taxon>
        <taxon>Ascomycota</taxon>
        <taxon>Pezizomycotina</taxon>
        <taxon>Eurotiomycetes</taxon>
        <taxon>Chaetothyriomycetidae</taxon>
        <taxon>Chaetothyriales</taxon>
        <taxon>Herpotrichiellaceae</taxon>
        <taxon>Cladophialophora</taxon>
    </lineage>
</organism>
<dbReference type="GeneID" id="27703338"/>
<dbReference type="Proteomes" id="UP000053789">
    <property type="component" value="Unassembled WGS sequence"/>
</dbReference>
<dbReference type="Gene3D" id="2.40.50.140">
    <property type="entry name" value="Nucleic acid-binding proteins"/>
    <property type="match status" value="1"/>
</dbReference>
<name>A0A0D2EFV1_CLAB1</name>
<proteinExistence type="predicted"/>
<dbReference type="EMBL" id="KN846997">
    <property type="protein sequence ID" value="KIW88926.1"/>
    <property type="molecule type" value="Genomic_DNA"/>
</dbReference>
<dbReference type="AlphaFoldDB" id="A0A0D2EFV1"/>
<gene>
    <name evidence="2" type="ORF">Z519_10410</name>
</gene>
<sequence length="176" mass="19838">MTGGGPSGPVPSRLVFIHEIPSLPAASKVRLLGCIVRYDAIKGQILVEHAYPRSASPIPRLWVDINLVLENAKPSLLEPGTWINAIGYTRPSGWQTGGKSGKKPQDLYETVFLQAVLIWDATAVRIEDYEDILEEQRRVRRQLKSDRNSSQNDFQRALTMRHRQQDAAPIDTYFEV</sequence>
<accession>A0A0D2EFV1</accession>
<dbReference type="GO" id="GO:1990879">
    <property type="term" value="C:CST complex"/>
    <property type="evidence" value="ECO:0007669"/>
    <property type="project" value="InterPro"/>
</dbReference>